<gene>
    <name evidence="6" type="ORF">RJ639_007516</name>
</gene>
<dbReference type="EMBL" id="JAVXUP010001128">
    <property type="protein sequence ID" value="KAK3015679.1"/>
    <property type="molecule type" value="Genomic_DNA"/>
</dbReference>
<organism evidence="6 7">
    <name type="scientific">Escallonia herrerae</name>
    <dbReference type="NCBI Taxonomy" id="1293975"/>
    <lineage>
        <taxon>Eukaryota</taxon>
        <taxon>Viridiplantae</taxon>
        <taxon>Streptophyta</taxon>
        <taxon>Embryophyta</taxon>
        <taxon>Tracheophyta</taxon>
        <taxon>Spermatophyta</taxon>
        <taxon>Magnoliopsida</taxon>
        <taxon>eudicotyledons</taxon>
        <taxon>Gunneridae</taxon>
        <taxon>Pentapetalae</taxon>
        <taxon>asterids</taxon>
        <taxon>campanulids</taxon>
        <taxon>Escalloniales</taxon>
        <taxon>Escalloniaceae</taxon>
        <taxon>Escallonia</taxon>
    </lineage>
</organism>
<keyword evidence="7" id="KW-1185">Reference proteome</keyword>
<keyword evidence="1" id="KW-0813">Transport</keyword>
<accession>A0AA88VXX4</accession>
<dbReference type="AlphaFoldDB" id="A0AA88VXX4"/>
<reference evidence="6" key="1">
    <citation type="submission" date="2022-12" db="EMBL/GenBank/DDBJ databases">
        <title>Draft genome assemblies for two species of Escallonia (Escalloniales).</title>
        <authorList>
            <person name="Chanderbali A."/>
            <person name="Dervinis C."/>
            <person name="Anghel I."/>
            <person name="Soltis D."/>
            <person name="Soltis P."/>
            <person name="Zapata F."/>
        </authorList>
    </citation>
    <scope>NUCLEOTIDE SEQUENCE</scope>
    <source>
        <strain evidence="6">UCBG64.0493</strain>
        <tissue evidence="6">Leaf</tissue>
    </source>
</reference>
<evidence type="ECO:0000313" key="6">
    <source>
        <dbReference type="EMBL" id="KAK3015679.1"/>
    </source>
</evidence>
<name>A0AA88VXX4_9ASTE</name>
<keyword evidence="3" id="KW-0630">Potassium</keyword>
<keyword evidence="4" id="KW-0406">Ion transport</keyword>
<comment type="caution">
    <text evidence="6">The sequence shown here is derived from an EMBL/GenBank/DDBJ whole genome shotgun (WGS) entry which is preliminary data.</text>
</comment>
<dbReference type="PANTHER" id="PTHR32468">
    <property type="entry name" value="CATION/H + ANTIPORTER"/>
    <property type="match status" value="1"/>
</dbReference>
<dbReference type="InterPro" id="IPR057290">
    <property type="entry name" value="CHX17_C"/>
</dbReference>
<feature type="domain" description="Cation/H(+) antiporter C-terminal" evidence="5">
    <location>
        <begin position="9"/>
        <end position="151"/>
    </location>
</feature>
<keyword evidence="2" id="KW-0633">Potassium transport</keyword>
<evidence type="ECO:0000256" key="2">
    <source>
        <dbReference type="ARBA" id="ARBA00022538"/>
    </source>
</evidence>
<dbReference type="Pfam" id="PF23259">
    <property type="entry name" value="CHX17_C"/>
    <property type="match status" value="1"/>
</dbReference>
<dbReference type="PANTHER" id="PTHR32468:SF109">
    <property type="entry name" value="CATION_H(+) ANTIPORTER 24-RELATED"/>
    <property type="match status" value="1"/>
</dbReference>
<dbReference type="InterPro" id="IPR050794">
    <property type="entry name" value="CPA2_transporter"/>
</dbReference>
<sequence>MRRSVHHFAVLFLGGADAREALAYADRMAGNLDVSLTVIWFLEFNSEGDDEMEKKLDDGLVTWFWVKNEENDKVIYREVVVKNGEETVAAIQAMYNEYYDMWIVGRKHGINPVLIRGLSNWSEYHELGVIGDYVASRDLGSAASVLVAQQQILRGQDAASDGLGARFWCCSYRY</sequence>
<dbReference type="GO" id="GO:0012505">
    <property type="term" value="C:endomembrane system"/>
    <property type="evidence" value="ECO:0007669"/>
    <property type="project" value="TreeGrafter"/>
</dbReference>
<dbReference type="Proteomes" id="UP001188597">
    <property type="component" value="Unassembled WGS sequence"/>
</dbReference>
<evidence type="ECO:0000256" key="1">
    <source>
        <dbReference type="ARBA" id="ARBA00022448"/>
    </source>
</evidence>
<dbReference type="GO" id="GO:0098662">
    <property type="term" value="P:inorganic cation transmembrane transport"/>
    <property type="evidence" value="ECO:0007669"/>
    <property type="project" value="TreeGrafter"/>
</dbReference>
<evidence type="ECO:0000259" key="5">
    <source>
        <dbReference type="Pfam" id="PF23259"/>
    </source>
</evidence>
<evidence type="ECO:0000256" key="3">
    <source>
        <dbReference type="ARBA" id="ARBA00022958"/>
    </source>
</evidence>
<evidence type="ECO:0000256" key="4">
    <source>
        <dbReference type="ARBA" id="ARBA00023065"/>
    </source>
</evidence>
<proteinExistence type="predicted"/>
<evidence type="ECO:0000313" key="7">
    <source>
        <dbReference type="Proteomes" id="UP001188597"/>
    </source>
</evidence>
<protein>
    <recommendedName>
        <fullName evidence="5">Cation/H(+) antiporter C-terminal domain-containing protein</fullName>
    </recommendedName>
</protein>
<dbReference type="GO" id="GO:0006813">
    <property type="term" value="P:potassium ion transport"/>
    <property type="evidence" value="ECO:0007669"/>
    <property type="project" value="UniProtKB-KW"/>
</dbReference>
<dbReference type="GO" id="GO:0006885">
    <property type="term" value="P:regulation of pH"/>
    <property type="evidence" value="ECO:0007669"/>
    <property type="project" value="TreeGrafter"/>
</dbReference>